<dbReference type="OrthoDB" id="9806951at2"/>
<comment type="caution">
    <text evidence="3">The sequence shown here is derived from an EMBL/GenBank/DDBJ whole genome shotgun (WGS) entry which is preliminary data.</text>
</comment>
<dbReference type="PANTHER" id="PTHR42957:SF1">
    <property type="entry name" value="HELICASE MJ1565-RELATED"/>
    <property type="match status" value="1"/>
</dbReference>
<dbReference type="EMBL" id="ADVG01000002">
    <property type="protein sequence ID" value="EFH87383.1"/>
    <property type="molecule type" value="Genomic_DNA"/>
</dbReference>
<dbReference type="RefSeq" id="WP_007912475.1">
    <property type="nucleotide sequence ID" value="NZ_ADVG01000002.1"/>
</dbReference>
<gene>
    <name evidence="3" type="ORF">Krac_8714</name>
</gene>
<evidence type="ECO:0000259" key="2">
    <source>
        <dbReference type="Pfam" id="PF01935"/>
    </source>
</evidence>
<organism evidence="3 4">
    <name type="scientific">Ktedonobacter racemifer DSM 44963</name>
    <dbReference type="NCBI Taxonomy" id="485913"/>
    <lineage>
        <taxon>Bacteria</taxon>
        <taxon>Bacillati</taxon>
        <taxon>Chloroflexota</taxon>
        <taxon>Ktedonobacteria</taxon>
        <taxon>Ktedonobacterales</taxon>
        <taxon>Ktedonobacteraceae</taxon>
        <taxon>Ktedonobacter</taxon>
    </lineage>
</organism>
<accession>D6TP27</accession>
<dbReference type="Pfam" id="PF01935">
    <property type="entry name" value="DUF87"/>
    <property type="match status" value="1"/>
</dbReference>
<dbReference type="Gene3D" id="3.40.50.300">
    <property type="entry name" value="P-loop containing nucleotide triphosphate hydrolases"/>
    <property type="match status" value="2"/>
</dbReference>
<feature type="region of interest" description="Disordered" evidence="1">
    <location>
        <begin position="555"/>
        <end position="578"/>
    </location>
</feature>
<dbReference type="InterPro" id="IPR008571">
    <property type="entry name" value="HerA-like"/>
</dbReference>
<sequence>MLDAFASATALSPIRKPVGITKGPGESNHEYTFVSRDDEQVLKNGEYVYYELFEPEMPGADGSSRLHTRRVLGRIIKRVPLQLYPDTFLGEPEIPPAQVAAMVGYNTRTNELFELHVAIMGYYDPLTGSFINPWIPPQSGKQIYLADDEMLADILSRKKDKQFGSATIGSLLTRAPGTVPIVLSVKDVVSTHLAIIASTGAGKSYLASVVIEELMQPHNKACVLIIDPHGEYSTLDEIANVAHFSEPGDGRHQGYRPGVRVYKPEQVKVRISTLTMGDMRALLPEMTEKQQYLLSRAMRKVRERKGDTPWGVADLKQAIKNVSKQKTDDDSEGADDSSTVHALNWRIEQQFEHSFTFDDTQHLDLREIFKPGQCTVLQLNEIDERDQQVIVATLLRRLNKARMDTERGKVHSGEFYLPYPVFVLLEEAHHFAPGGAEVVSTSILKQVLAEGRKFGIGVGLISQRPGKLDADVLSQCQTQCIMRIVNEIDQKSVGAAIEGVGRDLLDNLPALSKGQVIVAGAAVNTPVICRVRTRHTPHGGESKDAPDLWQKYFSPENQEQRRRDEAPLNGNRGFNIMR</sequence>
<dbReference type="AlphaFoldDB" id="D6TP27"/>
<keyword evidence="4" id="KW-1185">Reference proteome</keyword>
<protein>
    <recommendedName>
        <fullName evidence="2">Helicase HerA central domain-containing protein</fullName>
    </recommendedName>
</protein>
<dbReference type="InterPro" id="IPR027417">
    <property type="entry name" value="P-loop_NTPase"/>
</dbReference>
<dbReference type="Proteomes" id="UP000004508">
    <property type="component" value="Unassembled WGS sequence"/>
</dbReference>
<feature type="domain" description="Helicase HerA central" evidence="2">
    <location>
        <begin position="168"/>
        <end position="398"/>
    </location>
</feature>
<dbReference type="eggNOG" id="COG0433">
    <property type="taxonomic scope" value="Bacteria"/>
</dbReference>
<dbReference type="SUPFAM" id="SSF52540">
    <property type="entry name" value="P-loop containing nucleoside triphosphate hydrolases"/>
    <property type="match status" value="1"/>
</dbReference>
<evidence type="ECO:0000313" key="4">
    <source>
        <dbReference type="Proteomes" id="UP000004508"/>
    </source>
</evidence>
<evidence type="ECO:0000313" key="3">
    <source>
        <dbReference type="EMBL" id="EFH87383.1"/>
    </source>
</evidence>
<dbReference type="InParanoid" id="D6TP27"/>
<dbReference type="PANTHER" id="PTHR42957">
    <property type="entry name" value="HELICASE MJ1565-RELATED"/>
    <property type="match status" value="1"/>
</dbReference>
<proteinExistence type="predicted"/>
<evidence type="ECO:0000256" key="1">
    <source>
        <dbReference type="SAM" id="MobiDB-lite"/>
    </source>
</evidence>
<dbReference type="InterPro" id="IPR002789">
    <property type="entry name" value="HerA_central"/>
</dbReference>
<reference evidence="3 4" key="1">
    <citation type="journal article" date="2011" name="Stand. Genomic Sci.">
        <title>Non-contiguous finished genome sequence and contextual data of the filamentous soil bacterium Ktedonobacter racemifer type strain (SOSP1-21).</title>
        <authorList>
            <person name="Chang Y.J."/>
            <person name="Land M."/>
            <person name="Hauser L."/>
            <person name="Chertkov O."/>
            <person name="Del Rio T.G."/>
            <person name="Nolan M."/>
            <person name="Copeland A."/>
            <person name="Tice H."/>
            <person name="Cheng J.F."/>
            <person name="Lucas S."/>
            <person name="Han C."/>
            <person name="Goodwin L."/>
            <person name="Pitluck S."/>
            <person name="Ivanova N."/>
            <person name="Ovchinikova G."/>
            <person name="Pati A."/>
            <person name="Chen A."/>
            <person name="Palaniappan K."/>
            <person name="Mavromatis K."/>
            <person name="Liolios K."/>
            <person name="Brettin T."/>
            <person name="Fiebig A."/>
            <person name="Rohde M."/>
            <person name="Abt B."/>
            <person name="Goker M."/>
            <person name="Detter J.C."/>
            <person name="Woyke T."/>
            <person name="Bristow J."/>
            <person name="Eisen J.A."/>
            <person name="Markowitz V."/>
            <person name="Hugenholtz P."/>
            <person name="Kyrpides N.C."/>
            <person name="Klenk H.P."/>
            <person name="Lapidus A."/>
        </authorList>
    </citation>
    <scope>NUCLEOTIDE SEQUENCE [LARGE SCALE GENOMIC DNA]</scope>
    <source>
        <strain evidence="4">DSM 44963</strain>
    </source>
</reference>
<name>D6TP27_KTERA</name>
<dbReference type="STRING" id="485913.Krac_8714"/>